<dbReference type="Proteomes" id="UP001551482">
    <property type="component" value="Unassembled WGS sequence"/>
</dbReference>
<dbReference type="InterPro" id="IPR013762">
    <property type="entry name" value="Integrase-like_cat_sf"/>
</dbReference>
<evidence type="ECO:0000256" key="1">
    <source>
        <dbReference type="ARBA" id="ARBA00023172"/>
    </source>
</evidence>
<evidence type="ECO:0000259" key="3">
    <source>
        <dbReference type="PROSITE" id="PS51898"/>
    </source>
</evidence>
<reference evidence="4 5" key="1">
    <citation type="submission" date="2024-06" db="EMBL/GenBank/DDBJ databases">
        <title>The Natural Products Discovery Center: Release of the First 8490 Sequenced Strains for Exploring Actinobacteria Biosynthetic Diversity.</title>
        <authorList>
            <person name="Kalkreuter E."/>
            <person name="Kautsar S.A."/>
            <person name="Yang D."/>
            <person name="Bader C.D."/>
            <person name="Teijaro C.N."/>
            <person name="Fluegel L."/>
            <person name="Davis C.M."/>
            <person name="Simpson J.R."/>
            <person name="Lauterbach L."/>
            <person name="Steele A.D."/>
            <person name="Gui C."/>
            <person name="Meng S."/>
            <person name="Li G."/>
            <person name="Viehrig K."/>
            <person name="Ye F."/>
            <person name="Su P."/>
            <person name="Kiefer A.F."/>
            <person name="Nichols A."/>
            <person name="Cepeda A.J."/>
            <person name="Yan W."/>
            <person name="Fan B."/>
            <person name="Jiang Y."/>
            <person name="Adhikari A."/>
            <person name="Zheng C.-J."/>
            <person name="Schuster L."/>
            <person name="Cowan T.M."/>
            <person name="Smanski M.J."/>
            <person name="Chevrette M.G."/>
            <person name="De Carvalho L.P.S."/>
            <person name="Shen B."/>
        </authorList>
    </citation>
    <scope>NUCLEOTIDE SEQUENCE [LARGE SCALE GENOMIC DNA]</scope>
    <source>
        <strain evidence="4 5">NPDC048946</strain>
    </source>
</reference>
<dbReference type="PANTHER" id="PTHR30349">
    <property type="entry name" value="PHAGE INTEGRASE-RELATED"/>
    <property type="match status" value="1"/>
</dbReference>
<proteinExistence type="predicted"/>
<dbReference type="PANTHER" id="PTHR30349:SF81">
    <property type="entry name" value="TYROSINE RECOMBINASE XERC"/>
    <property type="match status" value="1"/>
</dbReference>
<feature type="region of interest" description="Disordered" evidence="2">
    <location>
        <begin position="392"/>
        <end position="422"/>
    </location>
</feature>
<dbReference type="InterPro" id="IPR002104">
    <property type="entry name" value="Integrase_catalytic"/>
</dbReference>
<sequence>MTDDAAPGTALVPRPAGALSTDCVDPRQDWPPEARALRDRLRALVDAAGRPVYGDADLLPDLAGAWIAGFRSVQTRRGYARSFTVWEAYARTRGAHPLTAGFALADAYARYLQTALSLKRDGGGGNSGRPPEYAAVGPPYQPAAQAAMLSGASSFYARAIRHQAVTANPFTHTERPAVAPLSSVQGLLPEETALLISTAQQYSQRAFALTTMLYLIGPRCDELLARDVEELGYDRGHRTLPLTRKGGLVQPVPIPPLAWYALDLYLDGRRSGPLFITRNGHRLTEAEVWKCLRRLAKRAGLPHQDSIHPHVLRYGFITDSLERGDALQDVQDAGHRDPRTTQRYNRRRGQLDRHPGYGLAADLAQRLAPPPPDDPAASWIVSPPPAESRNLYARPHHPDLGKAARSRPGTPERTPWLGRLGGIPHRRERRDVVSGHLRAIRR</sequence>
<keyword evidence="1" id="KW-0233">DNA recombination</keyword>
<feature type="domain" description="Tyr recombinase" evidence="3">
    <location>
        <begin position="182"/>
        <end position="357"/>
    </location>
</feature>
<dbReference type="PROSITE" id="PS51898">
    <property type="entry name" value="TYR_RECOMBINASE"/>
    <property type="match status" value="1"/>
</dbReference>
<protein>
    <submittedName>
        <fullName evidence="4">Tyrosine-type recombinase/integrase</fullName>
    </submittedName>
</protein>
<dbReference type="Pfam" id="PF00589">
    <property type="entry name" value="Phage_integrase"/>
    <property type="match status" value="1"/>
</dbReference>
<feature type="region of interest" description="Disordered" evidence="2">
    <location>
        <begin position="1"/>
        <end position="27"/>
    </location>
</feature>
<evidence type="ECO:0000313" key="5">
    <source>
        <dbReference type="Proteomes" id="UP001551482"/>
    </source>
</evidence>
<organism evidence="4 5">
    <name type="scientific">Streptodolium elevatio</name>
    <dbReference type="NCBI Taxonomy" id="3157996"/>
    <lineage>
        <taxon>Bacteria</taxon>
        <taxon>Bacillati</taxon>
        <taxon>Actinomycetota</taxon>
        <taxon>Actinomycetes</taxon>
        <taxon>Kitasatosporales</taxon>
        <taxon>Streptomycetaceae</taxon>
        <taxon>Streptodolium</taxon>
    </lineage>
</organism>
<evidence type="ECO:0000313" key="4">
    <source>
        <dbReference type="EMBL" id="MEU8134927.1"/>
    </source>
</evidence>
<dbReference type="InterPro" id="IPR050090">
    <property type="entry name" value="Tyrosine_recombinase_XerCD"/>
</dbReference>
<dbReference type="EMBL" id="JBEZFP010000034">
    <property type="protein sequence ID" value="MEU8134927.1"/>
    <property type="molecule type" value="Genomic_DNA"/>
</dbReference>
<dbReference type="RefSeq" id="WP_358354015.1">
    <property type="nucleotide sequence ID" value="NZ_JBEZFP010000034.1"/>
</dbReference>
<dbReference type="InterPro" id="IPR011010">
    <property type="entry name" value="DNA_brk_join_enz"/>
</dbReference>
<accession>A0ABV3DGN6</accession>
<evidence type="ECO:0000256" key="2">
    <source>
        <dbReference type="SAM" id="MobiDB-lite"/>
    </source>
</evidence>
<gene>
    <name evidence="4" type="ORF">AB0C36_15580</name>
</gene>
<keyword evidence="5" id="KW-1185">Reference proteome</keyword>
<dbReference type="Gene3D" id="1.10.443.10">
    <property type="entry name" value="Intergrase catalytic core"/>
    <property type="match status" value="1"/>
</dbReference>
<comment type="caution">
    <text evidence="4">The sequence shown here is derived from an EMBL/GenBank/DDBJ whole genome shotgun (WGS) entry which is preliminary data.</text>
</comment>
<name>A0ABV3DGN6_9ACTN</name>
<dbReference type="SUPFAM" id="SSF56349">
    <property type="entry name" value="DNA breaking-rejoining enzymes"/>
    <property type="match status" value="1"/>
</dbReference>